<keyword evidence="2" id="KW-1185">Reference proteome</keyword>
<dbReference type="AlphaFoldDB" id="A0A9P3PF78"/>
<accession>A0A9P3PF78</accession>
<dbReference type="Proteomes" id="UP001063166">
    <property type="component" value="Unassembled WGS sequence"/>
</dbReference>
<comment type="caution">
    <text evidence="1">The sequence shown here is derived from an EMBL/GenBank/DDBJ whole genome shotgun (WGS) entry which is preliminary data.</text>
</comment>
<protein>
    <submittedName>
        <fullName evidence="1">Uncharacterized protein</fullName>
    </submittedName>
</protein>
<organism evidence="1 2">
    <name type="scientific">Lyophyllum shimeji</name>
    <name type="common">Hon-shimeji</name>
    <name type="synonym">Tricholoma shimeji</name>
    <dbReference type="NCBI Taxonomy" id="47721"/>
    <lineage>
        <taxon>Eukaryota</taxon>
        <taxon>Fungi</taxon>
        <taxon>Dikarya</taxon>
        <taxon>Basidiomycota</taxon>
        <taxon>Agaricomycotina</taxon>
        <taxon>Agaricomycetes</taxon>
        <taxon>Agaricomycetidae</taxon>
        <taxon>Agaricales</taxon>
        <taxon>Tricholomatineae</taxon>
        <taxon>Lyophyllaceae</taxon>
        <taxon>Lyophyllum</taxon>
    </lineage>
</organism>
<sequence>MPREILRVVPHGEAVYETRKKFLSWTRWRGPGSSWRIGSLHLGFISCGASGAGPAVGIHVLKRTPYAATPRVGLPFPIAAPHQSNELLLTAKVEGFLP</sequence>
<name>A0A9P3PF78_LYOSH</name>
<evidence type="ECO:0000313" key="2">
    <source>
        <dbReference type="Proteomes" id="UP001063166"/>
    </source>
</evidence>
<dbReference type="EMBL" id="BRPK01000001">
    <property type="protein sequence ID" value="GLB34338.1"/>
    <property type="molecule type" value="Genomic_DNA"/>
</dbReference>
<evidence type="ECO:0000313" key="1">
    <source>
        <dbReference type="EMBL" id="GLB34338.1"/>
    </source>
</evidence>
<proteinExistence type="predicted"/>
<reference evidence="1" key="1">
    <citation type="submission" date="2022-07" db="EMBL/GenBank/DDBJ databases">
        <title>The genome of Lyophyllum shimeji provides insight into the initial evolution of ectomycorrhizal fungal genome.</title>
        <authorList>
            <person name="Kobayashi Y."/>
            <person name="Shibata T."/>
            <person name="Hirakawa H."/>
            <person name="Shigenobu S."/>
            <person name="Nishiyama T."/>
            <person name="Yamada A."/>
            <person name="Hasebe M."/>
            <person name="Kawaguchi M."/>
        </authorList>
    </citation>
    <scope>NUCLEOTIDE SEQUENCE</scope>
    <source>
        <strain evidence="1">AT787</strain>
    </source>
</reference>
<gene>
    <name evidence="1" type="ORF">LshimejAT787_0112220</name>
</gene>